<evidence type="ECO:0000256" key="4">
    <source>
        <dbReference type="ARBA" id="ARBA00022452"/>
    </source>
</evidence>
<comment type="similarity">
    <text evidence="2">Belongs to the TPS (TC 1.B.20) family.</text>
</comment>
<dbReference type="STRING" id="28094.SAMN06295900_104415"/>
<dbReference type="InterPro" id="IPR051544">
    <property type="entry name" value="TPS_OM_transporter"/>
</dbReference>
<sequence length="599" mass="64685">MLARTGAAWALACAAQYALAQTPPPGLPPMQPPPLPSVQDPGQRLLDEQRARQRQRELDAPPAQIQAAPGALPTIANLPEGAEVESLPETGPTFRIDEIVFSGETVLTRKQLDTVTQPFIGRRLGRNRIDLLLRRLTEAYVAHGYVTTRVYLGTPQNLASGTLSITVVPGRIQAMMLNGAALRPAPPLPKAGLPDTKGGGLLTDAGTAWAFPESVGDVLRLPDLEQGVDQINRLRRNQAQIQILPGQASGESIIAIDNRYGKRFAYNFGIDNYGSSQTGTLRYRASAEADNVIGLQESLALSYIGTSDSNALVFSAAVPYGFHTFSYTTSVSEYQQAIGDYALLLGRTFSQILGWNYVFSRSARSRFAVDATLTKLRAERDINDIELTPQTLTVLRIGVSGLWHFTSHDAPAALTADAGVSRGVPWLAATHDMPGITRSDAHAQFTKFDWSATLQLPLGRIGPADWTYRGTFTGQYSHDALFGNEQLFLGGTDTVRGFTQSSVSGDSGFYLRNECVLTNAPAWRDGHWEPYLFIDGGKTHLVAQGGWPTLAGAGVGVRAQWKVRSNLLSGEMMAGQALLQPAALGPKASVLLFTLNWAT</sequence>
<dbReference type="GO" id="GO:0046819">
    <property type="term" value="P:protein secretion by the type V secretion system"/>
    <property type="evidence" value="ECO:0007669"/>
    <property type="project" value="TreeGrafter"/>
</dbReference>
<evidence type="ECO:0000256" key="8">
    <source>
        <dbReference type="ARBA" id="ARBA00023237"/>
    </source>
</evidence>
<feature type="compositionally biased region" description="Low complexity" evidence="9">
    <location>
        <begin position="60"/>
        <end position="70"/>
    </location>
</feature>
<keyword evidence="13" id="KW-1185">Reference proteome</keyword>
<evidence type="ECO:0000259" key="11">
    <source>
        <dbReference type="PROSITE" id="PS51779"/>
    </source>
</evidence>
<dbReference type="InterPro" id="IPR027282">
    <property type="entry name" value="TPS"/>
</dbReference>
<evidence type="ECO:0000256" key="10">
    <source>
        <dbReference type="SAM" id="SignalP"/>
    </source>
</evidence>
<keyword evidence="3" id="KW-0813">Transport</keyword>
<keyword evidence="6" id="KW-0653">Protein transport</keyword>
<dbReference type="InterPro" id="IPR035251">
    <property type="entry name" value="ShlB_POTRA"/>
</dbReference>
<accession>A0A1X7E3I0</accession>
<dbReference type="RefSeq" id="WP_085227279.1">
    <property type="nucleotide sequence ID" value="NZ_BSQD01000005.1"/>
</dbReference>
<dbReference type="GO" id="GO:0098046">
    <property type="term" value="C:type V protein secretion system complex"/>
    <property type="evidence" value="ECO:0007669"/>
    <property type="project" value="TreeGrafter"/>
</dbReference>
<dbReference type="PANTHER" id="PTHR34597:SF3">
    <property type="entry name" value="OUTER MEMBRANE TRANSPORTER CDIB"/>
    <property type="match status" value="1"/>
</dbReference>
<dbReference type="Gene3D" id="3.10.20.310">
    <property type="entry name" value="membrane protein fhac"/>
    <property type="match status" value="1"/>
</dbReference>
<dbReference type="InterPro" id="IPR005565">
    <property type="entry name" value="Hemolysn_activator_HlyB_C"/>
</dbReference>
<comment type="subcellular location">
    <subcellularLocation>
        <location evidence="1">Cell outer membrane</location>
    </subcellularLocation>
</comment>
<evidence type="ECO:0000256" key="5">
    <source>
        <dbReference type="ARBA" id="ARBA00022692"/>
    </source>
</evidence>
<evidence type="ECO:0000256" key="1">
    <source>
        <dbReference type="ARBA" id="ARBA00004442"/>
    </source>
</evidence>
<dbReference type="GeneID" id="95551649"/>
<name>A0A1X7E3I0_TRICW</name>
<dbReference type="PANTHER" id="PTHR34597">
    <property type="entry name" value="SLR1661 PROTEIN"/>
    <property type="match status" value="1"/>
</dbReference>
<dbReference type="EMBL" id="FXAH01000004">
    <property type="protein sequence ID" value="SMF26438.1"/>
    <property type="molecule type" value="Genomic_DNA"/>
</dbReference>
<protein>
    <submittedName>
        <fullName evidence="12">Hemolysin activation/secretion protein</fullName>
    </submittedName>
</protein>
<keyword evidence="5" id="KW-0812">Transmembrane</keyword>
<dbReference type="InterPro" id="IPR013686">
    <property type="entry name" value="Polypept-transport_assoc_ShlB"/>
</dbReference>
<dbReference type="InterPro" id="IPR034746">
    <property type="entry name" value="POTRA"/>
</dbReference>
<evidence type="ECO:0000256" key="7">
    <source>
        <dbReference type="ARBA" id="ARBA00023136"/>
    </source>
</evidence>
<keyword evidence="8" id="KW-0998">Cell outer membrane</keyword>
<evidence type="ECO:0000313" key="12">
    <source>
        <dbReference type="EMBL" id="SMF26438.1"/>
    </source>
</evidence>
<dbReference type="Proteomes" id="UP000192911">
    <property type="component" value="Unassembled WGS sequence"/>
</dbReference>
<keyword evidence="4" id="KW-1134">Transmembrane beta strand</keyword>
<evidence type="ECO:0000313" key="13">
    <source>
        <dbReference type="Proteomes" id="UP000192911"/>
    </source>
</evidence>
<organism evidence="12 13">
    <name type="scientific">Trinickia caryophylli</name>
    <name type="common">Paraburkholderia caryophylli</name>
    <dbReference type="NCBI Taxonomy" id="28094"/>
    <lineage>
        <taxon>Bacteria</taxon>
        <taxon>Pseudomonadati</taxon>
        <taxon>Pseudomonadota</taxon>
        <taxon>Betaproteobacteria</taxon>
        <taxon>Burkholderiales</taxon>
        <taxon>Burkholderiaceae</taxon>
        <taxon>Trinickia</taxon>
    </lineage>
</organism>
<dbReference type="Gene3D" id="2.40.160.50">
    <property type="entry name" value="membrane protein fhac: a member of the omp85/tpsb transporter family"/>
    <property type="match status" value="1"/>
</dbReference>
<feature type="signal peptide" evidence="10">
    <location>
        <begin position="1"/>
        <end position="20"/>
    </location>
</feature>
<feature type="region of interest" description="Disordered" evidence="9">
    <location>
        <begin position="51"/>
        <end position="70"/>
    </location>
</feature>
<evidence type="ECO:0000256" key="6">
    <source>
        <dbReference type="ARBA" id="ARBA00022927"/>
    </source>
</evidence>
<gene>
    <name evidence="12" type="ORF">SAMN06295900_104415</name>
</gene>
<feature type="region of interest" description="Disordered" evidence="9">
    <location>
        <begin position="23"/>
        <end position="42"/>
    </location>
</feature>
<feature type="compositionally biased region" description="Pro residues" evidence="9">
    <location>
        <begin position="23"/>
        <end position="36"/>
    </location>
</feature>
<dbReference type="Pfam" id="PF17287">
    <property type="entry name" value="POTRA_3"/>
    <property type="match status" value="1"/>
</dbReference>
<dbReference type="Pfam" id="PF03865">
    <property type="entry name" value="ShlB"/>
    <property type="match status" value="1"/>
</dbReference>
<dbReference type="PIRSF" id="PIRSF029745">
    <property type="entry name" value="FhaC"/>
    <property type="match status" value="1"/>
</dbReference>
<feature type="domain" description="POTRA" evidence="11">
    <location>
        <begin position="94"/>
        <end position="170"/>
    </location>
</feature>
<keyword evidence="10" id="KW-0732">Signal</keyword>
<reference evidence="13" key="1">
    <citation type="submission" date="2017-04" db="EMBL/GenBank/DDBJ databases">
        <authorList>
            <person name="Varghese N."/>
            <person name="Submissions S."/>
        </authorList>
    </citation>
    <scope>NUCLEOTIDE SEQUENCE [LARGE SCALE GENOMIC DNA]</scope>
    <source>
        <strain evidence="13">Ballard 720</strain>
    </source>
</reference>
<dbReference type="GO" id="GO:0009279">
    <property type="term" value="C:cell outer membrane"/>
    <property type="evidence" value="ECO:0007669"/>
    <property type="project" value="UniProtKB-SubCell"/>
</dbReference>
<dbReference type="PROSITE" id="PS51779">
    <property type="entry name" value="POTRA"/>
    <property type="match status" value="1"/>
</dbReference>
<dbReference type="GO" id="GO:0008320">
    <property type="term" value="F:protein transmembrane transporter activity"/>
    <property type="evidence" value="ECO:0007669"/>
    <property type="project" value="TreeGrafter"/>
</dbReference>
<proteinExistence type="inferred from homology"/>
<evidence type="ECO:0000256" key="3">
    <source>
        <dbReference type="ARBA" id="ARBA00022448"/>
    </source>
</evidence>
<evidence type="ECO:0000256" key="2">
    <source>
        <dbReference type="ARBA" id="ARBA00009055"/>
    </source>
</evidence>
<keyword evidence="7" id="KW-0472">Membrane</keyword>
<dbReference type="AlphaFoldDB" id="A0A1X7E3I0"/>
<dbReference type="Pfam" id="PF08479">
    <property type="entry name" value="POTRA_2"/>
    <property type="match status" value="1"/>
</dbReference>
<feature type="chain" id="PRO_5012417221" evidence="10">
    <location>
        <begin position="21"/>
        <end position="599"/>
    </location>
</feature>
<evidence type="ECO:0000256" key="9">
    <source>
        <dbReference type="SAM" id="MobiDB-lite"/>
    </source>
</evidence>